<evidence type="ECO:0000313" key="11">
    <source>
        <dbReference type="EMBL" id="MCT2592940.1"/>
    </source>
</evidence>
<feature type="transmembrane region" description="Helical" evidence="9">
    <location>
        <begin position="85"/>
        <end position="104"/>
    </location>
</feature>
<keyword evidence="6 9" id="KW-0472">Membrane</keyword>
<keyword evidence="5 9" id="KW-1133">Transmembrane helix</keyword>
<dbReference type="RefSeq" id="WP_260220291.1">
    <property type="nucleotide sequence ID" value="NZ_JAJAGO010000012.1"/>
</dbReference>
<feature type="transmembrane region" description="Helical" evidence="9">
    <location>
        <begin position="308"/>
        <end position="330"/>
    </location>
</feature>
<dbReference type="PROSITE" id="PS50850">
    <property type="entry name" value="MFS"/>
    <property type="match status" value="1"/>
</dbReference>
<feature type="transmembrane region" description="Helical" evidence="9">
    <location>
        <begin position="170"/>
        <end position="193"/>
    </location>
</feature>
<evidence type="ECO:0000256" key="7">
    <source>
        <dbReference type="ARBA" id="ARBA00023251"/>
    </source>
</evidence>
<dbReference type="Gene3D" id="1.20.1720.10">
    <property type="entry name" value="Multidrug resistance protein D"/>
    <property type="match status" value="1"/>
</dbReference>
<feature type="domain" description="Major facilitator superfamily (MFS) profile" evidence="10">
    <location>
        <begin position="19"/>
        <end position="506"/>
    </location>
</feature>
<evidence type="ECO:0000256" key="4">
    <source>
        <dbReference type="ARBA" id="ARBA00022692"/>
    </source>
</evidence>
<accession>A0ABT2JYH9</accession>
<proteinExistence type="predicted"/>
<keyword evidence="3" id="KW-1003">Cell membrane</keyword>
<evidence type="ECO:0000256" key="3">
    <source>
        <dbReference type="ARBA" id="ARBA00022475"/>
    </source>
</evidence>
<name>A0ABT2JYH9_9ACTN</name>
<dbReference type="PANTHER" id="PTHR42718:SF47">
    <property type="entry name" value="METHYL VIOLOGEN RESISTANCE PROTEIN SMVA"/>
    <property type="match status" value="1"/>
</dbReference>
<protein>
    <submittedName>
        <fullName evidence="11">MFS transporter</fullName>
    </submittedName>
</protein>
<dbReference type="Pfam" id="PF07690">
    <property type="entry name" value="MFS_1"/>
    <property type="match status" value="1"/>
</dbReference>
<feature type="transmembrane region" description="Helical" evidence="9">
    <location>
        <begin position="143"/>
        <end position="164"/>
    </location>
</feature>
<evidence type="ECO:0000256" key="8">
    <source>
        <dbReference type="SAM" id="MobiDB-lite"/>
    </source>
</evidence>
<dbReference type="SUPFAM" id="SSF103473">
    <property type="entry name" value="MFS general substrate transporter"/>
    <property type="match status" value="1"/>
</dbReference>
<evidence type="ECO:0000256" key="5">
    <source>
        <dbReference type="ARBA" id="ARBA00022989"/>
    </source>
</evidence>
<feature type="transmembrane region" description="Helical" evidence="9">
    <location>
        <begin position="271"/>
        <end position="293"/>
    </location>
</feature>
<keyword evidence="13" id="KW-1185">Reference proteome</keyword>
<feature type="transmembrane region" description="Helical" evidence="9">
    <location>
        <begin position="110"/>
        <end position="131"/>
    </location>
</feature>
<feature type="transmembrane region" description="Helical" evidence="9">
    <location>
        <begin position="20"/>
        <end position="41"/>
    </location>
</feature>
<evidence type="ECO:0000256" key="9">
    <source>
        <dbReference type="SAM" id="Phobius"/>
    </source>
</evidence>
<keyword evidence="2" id="KW-0813">Transport</keyword>
<dbReference type="Proteomes" id="UP001156389">
    <property type="component" value="Unassembled WGS sequence"/>
</dbReference>
<feature type="transmembrane region" description="Helical" evidence="9">
    <location>
        <begin position="362"/>
        <end position="389"/>
    </location>
</feature>
<feature type="transmembrane region" description="Helical" evidence="9">
    <location>
        <begin position="476"/>
        <end position="500"/>
    </location>
</feature>
<sequence>MSSQVVSGRTRAGRREWIGLALLALPSMLLSLDVTLLHLAVPQLGAALAPSSTQMLWIIDIYAFMIAGFLVTMGTLGDRIGRRRLLLGGALAFGVASVLAAYANSPEMLIGARALLGIAGATLMPSTLALISNMFQDPRQRGSAFGIWAASFSLGIALGPVVGGAMLERFWWGSVFLLALPVMALLLITGPLVLPEYRDENAGRLDLISVGLSLATILPVVYGIKETAKHGPGAASLAALLVGAAFGILFGRRQLRLTEPMLDLSLFRSRAFSVALGVMLFGAFAIGGIYLFVTQYLQLVAGLSPLRAGLWLLPAAALLIVMSMLAPVAARRIRPGSVTGIGLALSAVGYLILTLADPSDNGLAYVVIGFSFVYTGIGPLMALSVSLIVGSAPDEKAGAASALQETSSEFGLALGIAALGSIGTTVYRDGVSDSLPADTPAAAETATQDTLARALDATEGLPASLANQILTPAREAFATGLNVVALISAILVAALAVLAFTTLRHVPPTGAAQEPEEREAPEALAESAPDTTASVPVPR</sequence>
<evidence type="ECO:0000313" key="12">
    <source>
        <dbReference type="EMBL" id="MCT2593673.1"/>
    </source>
</evidence>
<dbReference type="EMBL" id="JAJAGO010000015">
    <property type="protein sequence ID" value="MCT2593673.1"/>
    <property type="molecule type" value="Genomic_DNA"/>
</dbReference>
<dbReference type="CDD" id="cd17321">
    <property type="entry name" value="MFS_MMR_MDR_like"/>
    <property type="match status" value="1"/>
</dbReference>
<evidence type="ECO:0000256" key="6">
    <source>
        <dbReference type="ARBA" id="ARBA00023136"/>
    </source>
</evidence>
<feature type="transmembrane region" description="Helical" evidence="9">
    <location>
        <begin position="205"/>
        <end position="224"/>
    </location>
</feature>
<evidence type="ECO:0000313" key="13">
    <source>
        <dbReference type="Proteomes" id="UP001156389"/>
    </source>
</evidence>
<evidence type="ECO:0000259" key="10">
    <source>
        <dbReference type="PROSITE" id="PS50850"/>
    </source>
</evidence>
<feature type="transmembrane region" description="Helical" evidence="9">
    <location>
        <begin position="53"/>
        <end position="73"/>
    </location>
</feature>
<dbReference type="EMBL" id="JAJAGO010000012">
    <property type="protein sequence ID" value="MCT2592940.1"/>
    <property type="molecule type" value="Genomic_DNA"/>
</dbReference>
<comment type="caution">
    <text evidence="11">The sequence shown here is derived from an EMBL/GenBank/DDBJ whole genome shotgun (WGS) entry which is preliminary data.</text>
</comment>
<evidence type="ECO:0000256" key="2">
    <source>
        <dbReference type="ARBA" id="ARBA00022448"/>
    </source>
</evidence>
<gene>
    <name evidence="11" type="ORF">LHJ74_24010</name>
    <name evidence="12" type="ORF">LHJ74_27845</name>
</gene>
<feature type="compositionally biased region" description="Polar residues" evidence="8">
    <location>
        <begin position="530"/>
        <end position="539"/>
    </location>
</feature>
<feature type="transmembrane region" description="Helical" evidence="9">
    <location>
        <begin position="337"/>
        <end position="356"/>
    </location>
</feature>
<dbReference type="Gene3D" id="1.20.1250.20">
    <property type="entry name" value="MFS general substrate transporter like domains"/>
    <property type="match status" value="1"/>
</dbReference>
<reference evidence="11 13" key="1">
    <citation type="submission" date="2021-10" db="EMBL/GenBank/DDBJ databases">
        <title>Streptomyces gossypii sp. nov., isolated from soil collected from cotton field.</title>
        <authorList>
            <person name="Ge X."/>
            <person name="Chen X."/>
            <person name="Liu W."/>
        </authorList>
    </citation>
    <scope>NUCLEOTIDE SEQUENCE [LARGE SCALE GENOMIC DNA]</scope>
    <source>
        <strain evidence="11 13">N2-109</strain>
    </source>
</reference>
<keyword evidence="4 9" id="KW-0812">Transmembrane</keyword>
<organism evidence="11 13">
    <name type="scientific">Streptomyces gossypii</name>
    <dbReference type="NCBI Taxonomy" id="2883101"/>
    <lineage>
        <taxon>Bacteria</taxon>
        <taxon>Bacillati</taxon>
        <taxon>Actinomycetota</taxon>
        <taxon>Actinomycetes</taxon>
        <taxon>Kitasatosporales</taxon>
        <taxon>Streptomycetaceae</taxon>
        <taxon>Streptomyces</taxon>
    </lineage>
</organism>
<dbReference type="InterPro" id="IPR036259">
    <property type="entry name" value="MFS_trans_sf"/>
</dbReference>
<dbReference type="InterPro" id="IPR020846">
    <property type="entry name" value="MFS_dom"/>
</dbReference>
<feature type="region of interest" description="Disordered" evidence="8">
    <location>
        <begin position="508"/>
        <end position="539"/>
    </location>
</feature>
<evidence type="ECO:0000256" key="1">
    <source>
        <dbReference type="ARBA" id="ARBA00004651"/>
    </source>
</evidence>
<comment type="subcellular location">
    <subcellularLocation>
        <location evidence="1">Cell membrane</location>
        <topology evidence="1">Multi-pass membrane protein</topology>
    </subcellularLocation>
</comment>
<dbReference type="PANTHER" id="PTHR42718">
    <property type="entry name" value="MAJOR FACILITATOR SUPERFAMILY MULTIDRUG TRANSPORTER MFSC"/>
    <property type="match status" value="1"/>
</dbReference>
<feature type="transmembrane region" description="Helical" evidence="9">
    <location>
        <begin position="230"/>
        <end position="250"/>
    </location>
</feature>
<dbReference type="InterPro" id="IPR011701">
    <property type="entry name" value="MFS"/>
</dbReference>
<keyword evidence="7" id="KW-0046">Antibiotic resistance</keyword>